<dbReference type="OrthoDB" id="9809206at2"/>
<gene>
    <name evidence="12" type="ORF">SAMN02745977_01268</name>
</gene>
<dbReference type="Gene3D" id="3.30.70.100">
    <property type="match status" value="1"/>
</dbReference>
<feature type="transmembrane region" description="Helical" evidence="8">
    <location>
        <begin position="24"/>
        <end position="48"/>
    </location>
</feature>
<dbReference type="InterPro" id="IPR052702">
    <property type="entry name" value="MscS-like_channel"/>
</dbReference>
<comment type="similarity">
    <text evidence="2">Belongs to the MscS (TC 1.A.23) family.</text>
</comment>
<dbReference type="GO" id="GO:0005886">
    <property type="term" value="C:plasma membrane"/>
    <property type="evidence" value="ECO:0007669"/>
    <property type="project" value="UniProtKB-SubCell"/>
</dbReference>
<dbReference type="Pfam" id="PF00924">
    <property type="entry name" value="MS_channel_2nd"/>
    <property type="match status" value="1"/>
</dbReference>
<proteinExistence type="inferred from homology"/>
<dbReference type="InterPro" id="IPR011014">
    <property type="entry name" value="MscS_channel_TM-2"/>
</dbReference>
<dbReference type="STRING" id="1121117.SAMN02745977_01268"/>
<name>A0A1H8G2J1_9BURK</name>
<dbReference type="RefSeq" id="WP_091815184.1">
    <property type="nucleotide sequence ID" value="NZ_FOCW01000001.1"/>
</dbReference>
<dbReference type="Pfam" id="PF21088">
    <property type="entry name" value="MS_channel_1st"/>
    <property type="match status" value="1"/>
</dbReference>
<dbReference type="SUPFAM" id="SSF82689">
    <property type="entry name" value="Mechanosensitive channel protein MscS (YggB), C-terminal domain"/>
    <property type="match status" value="1"/>
</dbReference>
<dbReference type="SUPFAM" id="SSF82861">
    <property type="entry name" value="Mechanosensitive channel protein MscS (YggB), transmembrane region"/>
    <property type="match status" value="1"/>
</dbReference>
<feature type="domain" description="Mechanosensitive ion channel MscS C-terminal" evidence="10">
    <location>
        <begin position="334"/>
        <end position="416"/>
    </location>
</feature>
<evidence type="ECO:0000313" key="13">
    <source>
        <dbReference type="Proteomes" id="UP000199531"/>
    </source>
</evidence>
<feature type="transmembrane region" description="Helical" evidence="8">
    <location>
        <begin position="174"/>
        <end position="195"/>
    </location>
</feature>
<dbReference type="InterPro" id="IPR010920">
    <property type="entry name" value="LSM_dom_sf"/>
</dbReference>
<dbReference type="Proteomes" id="UP000199531">
    <property type="component" value="Unassembled WGS sequence"/>
</dbReference>
<dbReference type="InterPro" id="IPR049142">
    <property type="entry name" value="MS_channel_1st"/>
</dbReference>
<feature type="domain" description="Mechanosensitive ion channel transmembrane helices 2/3" evidence="11">
    <location>
        <begin position="216"/>
        <end position="257"/>
    </location>
</feature>
<feature type="transmembrane region" description="Helical" evidence="8">
    <location>
        <begin position="135"/>
        <end position="154"/>
    </location>
</feature>
<dbReference type="Pfam" id="PF21082">
    <property type="entry name" value="MS_channel_3rd"/>
    <property type="match status" value="1"/>
</dbReference>
<evidence type="ECO:0000256" key="3">
    <source>
        <dbReference type="ARBA" id="ARBA00022475"/>
    </source>
</evidence>
<protein>
    <submittedName>
        <fullName evidence="12">Mechanosensitive ion channel</fullName>
    </submittedName>
</protein>
<dbReference type="AlphaFoldDB" id="A0A1H8G2J1"/>
<evidence type="ECO:0000256" key="5">
    <source>
        <dbReference type="ARBA" id="ARBA00022989"/>
    </source>
</evidence>
<feature type="transmembrane region" description="Helical" evidence="8">
    <location>
        <begin position="94"/>
        <end position="114"/>
    </location>
</feature>
<evidence type="ECO:0000256" key="8">
    <source>
        <dbReference type="SAM" id="Phobius"/>
    </source>
</evidence>
<feature type="compositionally biased region" description="Low complexity" evidence="7">
    <location>
        <begin position="431"/>
        <end position="441"/>
    </location>
</feature>
<dbReference type="PANTHER" id="PTHR30347">
    <property type="entry name" value="POTASSIUM CHANNEL RELATED"/>
    <property type="match status" value="1"/>
</dbReference>
<keyword evidence="13" id="KW-1185">Reference proteome</keyword>
<accession>A0A1H8G2J1</accession>
<feature type="transmembrane region" description="Helical" evidence="8">
    <location>
        <begin position="248"/>
        <end position="270"/>
    </location>
</feature>
<feature type="transmembrane region" description="Helical" evidence="8">
    <location>
        <begin position="216"/>
        <end position="236"/>
    </location>
</feature>
<keyword evidence="3" id="KW-1003">Cell membrane</keyword>
<organism evidence="12 13">
    <name type="scientific">Brachymonas denitrificans DSM 15123</name>
    <dbReference type="NCBI Taxonomy" id="1121117"/>
    <lineage>
        <taxon>Bacteria</taxon>
        <taxon>Pseudomonadati</taxon>
        <taxon>Pseudomonadota</taxon>
        <taxon>Betaproteobacteria</taxon>
        <taxon>Burkholderiales</taxon>
        <taxon>Comamonadaceae</taxon>
        <taxon>Brachymonas</taxon>
    </lineage>
</organism>
<dbReference type="GO" id="GO:0008381">
    <property type="term" value="F:mechanosensitive monoatomic ion channel activity"/>
    <property type="evidence" value="ECO:0007669"/>
    <property type="project" value="UniProtKB-ARBA"/>
</dbReference>
<feature type="transmembrane region" description="Helical" evidence="8">
    <location>
        <begin position="68"/>
        <end position="88"/>
    </location>
</feature>
<evidence type="ECO:0000256" key="4">
    <source>
        <dbReference type="ARBA" id="ARBA00022692"/>
    </source>
</evidence>
<evidence type="ECO:0000259" key="10">
    <source>
        <dbReference type="Pfam" id="PF21082"/>
    </source>
</evidence>
<evidence type="ECO:0000259" key="11">
    <source>
        <dbReference type="Pfam" id="PF21088"/>
    </source>
</evidence>
<dbReference type="InterPro" id="IPR023408">
    <property type="entry name" value="MscS_beta-dom_sf"/>
</dbReference>
<evidence type="ECO:0000313" key="12">
    <source>
        <dbReference type="EMBL" id="SEN37707.1"/>
    </source>
</evidence>
<dbReference type="SUPFAM" id="SSF50182">
    <property type="entry name" value="Sm-like ribonucleoproteins"/>
    <property type="match status" value="1"/>
</dbReference>
<evidence type="ECO:0000256" key="6">
    <source>
        <dbReference type="ARBA" id="ARBA00023136"/>
    </source>
</evidence>
<evidence type="ECO:0000256" key="7">
    <source>
        <dbReference type="SAM" id="MobiDB-lite"/>
    </source>
</evidence>
<dbReference type="EMBL" id="FOCW01000001">
    <property type="protein sequence ID" value="SEN37707.1"/>
    <property type="molecule type" value="Genomic_DNA"/>
</dbReference>
<dbReference type="PANTHER" id="PTHR30347:SF1">
    <property type="entry name" value="MECHANOSENSITIVE CHANNEL MSCK"/>
    <property type="match status" value="1"/>
</dbReference>
<dbReference type="Gene3D" id="2.30.30.60">
    <property type="match status" value="1"/>
</dbReference>
<keyword evidence="4 8" id="KW-0812">Transmembrane</keyword>
<feature type="region of interest" description="Disordered" evidence="7">
    <location>
        <begin position="425"/>
        <end position="449"/>
    </location>
</feature>
<dbReference type="InterPro" id="IPR049278">
    <property type="entry name" value="MS_channel_C"/>
</dbReference>
<keyword evidence="5 8" id="KW-1133">Transmembrane helix</keyword>
<dbReference type="InterPro" id="IPR011066">
    <property type="entry name" value="MscS_channel_C_sf"/>
</dbReference>
<keyword evidence="6 8" id="KW-0472">Membrane</keyword>
<comment type="subcellular location">
    <subcellularLocation>
        <location evidence="1">Cell membrane</location>
        <topology evidence="1">Multi-pass membrane protein</topology>
    </subcellularLocation>
</comment>
<sequence>MGITSLNFDDWIEWYGTISRPETLMQLGAIALAGVLALLLTHVGRRLFLGKASEEDRHLSVIFGRRDFDGVLFPALWLLLANVAPYVLDVPLRYSLFRVALPVLVALVLIRLGAKILRAAFHEARWVRTLERRGSWMIWLGMVLWVSGILPVFLEQLEGISFKLGSSQFDARSLLEGALMVGVTLLLALWLSALVERQLMRNATGSRLSLRKILSNVLRAILMIVGVIVSLSIAGIDLTALSVFSGALGVGIGLGLQKLAANYVSGFVILAERSIRIGDTVKVDGFEGRISDITARYTLIRSLTGVEAILPNEALVTQRVENNSLADRQVWLSTAVAVAYDSDVDLVQRLLVEAALGQPRVLREPQPSANLENFGADGLEFRLGFWIRDPENGSGLLRSEINKQILQSLRTHGIDIPFPQRVVHHLGPEGGPAAAASGHAGTLQPHAAQ</sequence>
<dbReference type="Gene3D" id="1.10.287.1260">
    <property type="match status" value="1"/>
</dbReference>
<evidence type="ECO:0000256" key="2">
    <source>
        <dbReference type="ARBA" id="ARBA00008017"/>
    </source>
</evidence>
<evidence type="ECO:0000256" key="1">
    <source>
        <dbReference type="ARBA" id="ARBA00004651"/>
    </source>
</evidence>
<reference evidence="12 13" key="1">
    <citation type="submission" date="2016-10" db="EMBL/GenBank/DDBJ databases">
        <authorList>
            <person name="de Groot N.N."/>
        </authorList>
    </citation>
    <scope>NUCLEOTIDE SEQUENCE [LARGE SCALE GENOMIC DNA]</scope>
    <source>
        <strain evidence="12 13">DSM 15123</strain>
    </source>
</reference>
<feature type="domain" description="Mechanosensitive ion channel MscS" evidence="9">
    <location>
        <begin position="259"/>
        <end position="324"/>
    </location>
</feature>
<evidence type="ECO:0000259" key="9">
    <source>
        <dbReference type="Pfam" id="PF00924"/>
    </source>
</evidence>
<dbReference type="InterPro" id="IPR006685">
    <property type="entry name" value="MscS_channel_2nd"/>
</dbReference>